<comment type="cofactor">
    <cofactor evidence="1">
        <name>Fe(2+)</name>
        <dbReference type="ChEBI" id="CHEBI:29033"/>
    </cofactor>
</comment>
<evidence type="ECO:0000313" key="9">
    <source>
        <dbReference type="Proteomes" id="UP000310421"/>
    </source>
</evidence>
<dbReference type="FunFam" id="3.60.130.10:FF:000003">
    <property type="entry name" value="Alpha-ketoglutarate-dependent taurine dioxygenase"/>
    <property type="match status" value="1"/>
</dbReference>
<dbReference type="GO" id="GO:0005737">
    <property type="term" value="C:cytoplasm"/>
    <property type="evidence" value="ECO:0007669"/>
    <property type="project" value="TreeGrafter"/>
</dbReference>
<proteinExistence type="inferred from homology"/>
<reference evidence="8 9" key="1">
    <citation type="submission" date="2018-10" db="EMBL/GenBank/DDBJ databases">
        <title>Fifty Aureobasidium pullulans genomes reveal a recombining polyextremotolerant generalist.</title>
        <authorList>
            <person name="Gostincar C."/>
            <person name="Turk M."/>
            <person name="Zajc J."/>
            <person name="Gunde-Cimerman N."/>
        </authorList>
    </citation>
    <scope>NUCLEOTIDE SEQUENCE [LARGE SCALE GENOMIC DNA]</scope>
    <source>
        <strain evidence="8 9">EXF-10751</strain>
    </source>
</reference>
<evidence type="ECO:0000313" key="8">
    <source>
        <dbReference type="EMBL" id="THW66174.1"/>
    </source>
</evidence>
<evidence type="ECO:0000259" key="7">
    <source>
        <dbReference type="Pfam" id="PF02668"/>
    </source>
</evidence>
<feature type="domain" description="TauD/TfdA-like" evidence="7">
    <location>
        <begin position="113"/>
        <end position="383"/>
    </location>
</feature>
<evidence type="ECO:0000256" key="4">
    <source>
        <dbReference type="ARBA" id="ARBA00022964"/>
    </source>
</evidence>
<evidence type="ECO:0000256" key="2">
    <source>
        <dbReference type="ARBA" id="ARBA00005896"/>
    </source>
</evidence>
<dbReference type="InterPro" id="IPR051323">
    <property type="entry name" value="AtsK-like"/>
</dbReference>
<dbReference type="InterPro" id="IPR003819">
    <property type="entry name" value="TauD/TfdA-like"/>
</dbReference>
<gene>
    <name evidence="8" type="ORF">D6D20_01403</name>
</gene>
<dbReference type="Pfam" id="PF02668">
    <property type="entry name" value="TauD"/>
    <property type="match status" value="1"/>
</dbReference>
<evidence type="ECO:0000256" key="1">
    <source>
        <dbReference type="ARBA" id="ARBA00001954"/>
    </source>
</evidence>
<protein>
    <submittedName>
        <fullName evidence="8">TauD-domain-containing protein</fullName>
    </submittedName>
</protein>
<organism evidence="8 9">
    <name type="scientific">Aureobasidium pullulans</name>
    <name type="common">Black yeast</name>
    <name type="synonym">Pullularia pullulans</name>
    <dbReference type="NCBI Taxonomy" id="5580"/>
    <lineage>
        <taxon>Eukaryota</taxon>
        <taxon>Fungi</taxon>
        <taxon>Dikarya</taxon>
        <taxon>Ascomycota</taxon>
        <taxon>Pezizomycotina</taxon>
        <taxon>Dothideomycetes</taxon>
        <taxon>Dothideomycetidae</taxon>
        <taxon>Dothideales</taxon>
        <taxon>Saccotheciaceae</taxon>
        <taxon>Aureobasidium</taxon>
    </lineage>
</organism>
<comment type="similarity">
    <text evidence="2">Belongs to the TfdA dioxygenase family.</text>
</comment>
<evidence type="ECO:0000256" key="3">
    <source>
        <dbReference type="ARBA" id="ARBA00022723"/>
    </source>
</evidence>
<keyword evidence="5" id="KW-0560">Oxidoreductase</keyword>
<sequence length="399" mass="44751">MPKYKFISKSKTMAPALIETPQDSTAEKIYVKDQRQDGYKEAFAQGPKTTNYDNELKGVGKHPPASYPLYLPVWDNEKDIGGKYPPLEPFEAYEHGKDADPSFKNLLRGATSVEDVTANIGAEVKGVQLSQLDKAGKDELALFVAQKKVVAFRDQDFANLPIQEAQDFAEYFGPSHIHPASGAPKGFPKVHLVHRSAADTTAKDYFEERTNSITWHSDVTYEKQPPGTTFLYILDGPAAGGDTCFVNQAEAYRRLSPEFQKRLHGLEAVHSGHEQANNALSRGSIVRRDPVANTHPVVRTHPATGEKALFVNQQFVRRIAGYKKEESDYLLKFLYDHIAYSQDIQARVKWAPGTVIVWDNRVTAHTAILDWQDGQRRHLARLTPQAEPPYETPFEESSN</sequence>
<dbReference type="PANTHER" id="PTHR30468:SF1">
    <property type="entry name" value="ALPHA-KETOGLUTARATE-DEPENDENT SULFONATE DIOXYGENASE"/>
    <property type="match status" value="1"/>
</dbReference>
<dbReference type="Gene3D" id="3.60.130.10">
    <property type="entry name" value="Clavaminate synthase-like"/>
    <property type="match status" value="1"/>
</dbReference>
<dbReference type="PANTHER" id="PTHR30468">
    <property type="entry name" value="ALPHA-KETOGLUTARATE-DEPENDENT SULFONATE DIOXYGENASE"/>
    <property type="match status" value="1"/>
</dbReference>
<keyword evidence="4" id="KW-0223">Dioxygenase</keyword>
<name>A0A4S8ZJI6_AURPU</name>
<dbReference type="GO" id="GO:0016706">
    <property type="term" value="F:2-oxoglutarate-dependent dioxygenase activity"/>
    <property type="evidence" value="ECO:0007669"/>
    <property type="project" value="TreeGrafter"/>
</dbReference>
<dbReference type="EMBL" id="QZAN01000008">
    <property type="protein sequence ID" value="THW66174.1"/>
    <property type="molecule type" value="Genomic_DNA"/>
</dbReference>
<evidence type="ECO:0000256" key="5">
    <source>
        <dbReference type="ARBA" id="ARBA00023002"/>
    </source>
</evidence>
<accession>A0A4S8ZJI6</accession>
<dbReference type="GO" id="GO:0046872">
    <property type="term" value="F:metal ion binding"/>
    <property type="evidence" value="ECO:0007669"/>
    <property type="project" value="UniProtKB-KW"/>
</dbReference>
<dbReference type="InterPro" id="IPR042098">
    <property type="entry name" value="TauD-like_sf"/>
</dbReference>
<dbReference type="Proteomes" id="UP000310421">
    <property type="component" value="Unassembled WGS sequence"/>
</dbReference>
<comment type="caution">
    <text evidence="8">The sequence shown here is derived from an EMBL/GenBank/DDBJ whole genome shotgun (WGS) entry which is preliminary data.</text>
</comment>
<keyword evidence="3" id="KW-0479">Metal-binding</keyword>
<dbReference type="SUPFAM" id="SSF51197">
    <property type="entry name" value="Clavaminate synthase-like"/>
    <property type="match status" value="1"/>
</dbReference>
<keyword evidence="6" id="KW-0408">Iron</keyword>
<dbReference type="AlphaFoldDB" id="A0A4S8ZJI6"/>
<evidence type="ECO:0000256" key="6">
    <source>
        <dbReference type="ARBA" id="ARBA00023004"/>
    </source>
</evidence>